<accession>A0A137PBB1</accession>
<dbReference type="OrthoDB" id="5296287at2759"/>
<comment type="subcellular location">
    <subcellularLocation>
        <location evidence="1">Membrane</location>
        <topology evidence="1">Multi-pass membrane protein</topology>
    </subcellularLocation>
</comment>
<dbReference type="GO" id="GO:0005886">
    <property type="term" value="C:plasma membrane"/>
    <property type="evidence" value="ECO:0007669"/>
    <property type="project" value="TreeGrafter"/>
</dbReference>
<evidence type="ECO:0000256" key="2">
    <source>
        <dbReference type="ARBA" id="ARBA00022692"/>
    </source>
</evidence>
<dbReference type="AlphaFoldDB" id="A0A137PBB1"/>
<dbReference type="PANTHER" id="PTHR23508:SF10">
    <property type="entry name" value="CARBOXYLIC ACID TRANSPORTER PROTEIN HOMOLOG"/>
    <property type="match status" value="1"/>
</dbReference>
<name>A0A137PBB1_CONC2</name>
<evidence type="ECO:0000256" key="5">
    <source>
        <dbReference type="SAM" id="Phobius"/>
    </source>
</evidence>
<feature type="transmembrane region" description="Helical" evidence="5">
    <location>
        <begin position="87"/>
        <end position="107"/>
    </location>
</feature>
<keyword evidence="2 5" id="KW-0812">Transmembrane</keyword>
<organism evidence="6 7">
    <name type="scientific">Conidiobolus coronatus (strain ATCC 28846 / CBS 209.66 / NRRL 28638)</name>
    <name type="common">Delacroixia coronata</name>
    <dbReference type="NCBI Taxonomy" id="796925"/>
    <lineage>
        <taxon>Eukaryota</taxon>
        <taxon>Fungi</taxon>
        <taxon>Fungi incertae sedis</taxon>
        <taxon>Zoopagomycota</taxon>
        <taxon>Entomophthoromycotina</taxon>
        <taxon>Entomophthoromycetes</taxon>
        <taxon>Entomophthorales</taxon>
        <taxon>Ancylistaceae</taxon>
        <taxon>Conidiobolus</taxon>
    </lineage>
</organism>
<feature type="transmembrane region" description="Helical" evidence="5">
    <location>
        <begin position="6"/>
        <end position="24"/>
    </location>
</feature>
<protein>
    <submittedName>
        <fullName evidence="6">Uncharacterized protein</fullName>
    </submittedName>
</protein>
<dbReference type="GO" id="GO:0046943">
    <property type="term" value="F:carboxylic acid transmembrane transporter activity"/>
    <property type="evidence" value="ECO:0007669"/>
    <property type="project" value="TreeGrafter"/>
</dbReference>
<dbReference type="EMBL" id="KQ964456">
    <property type="protein sequence ID" value="KXN72293.1"/>
    <property type="molecule type" value="Genomic_DNA"/>
</dbReference>
<evidence type="ECO:0000313" key="7">
    <source>
        <dbReference type="Proteomes" id="UP000070444"/>
    </source>
</evidence>
<keyword evidence="4 5" id="KW-0472">Membrane</keyword>
<dbReference type="InterPro" id="IPR036259">
    <property type="entry name" value="MFS_trans_sf"/>
</dbReference>
<evidence type="ECO:0000256" key="4">
    <source>
        <dbReference type="ARBA" id="ARBA00023136"/>
    </source>
</evidence>
<feature type="transmembrane region" description="Helical" evidence="5">
    <location>
        <begin position="31"/>
        <end position="48"/>
    </location>
</feature>
<proteinExistence type="predicted"/>
<gene>
    <name evidence="6" type="ORF">CONCODRAFT_77880</name>
</gene>
<feature type="transmembrane region" description="Helical" evidence="5">
    <location>
        <begin position="127"/>
        <end position="151"/>
    </location>
</feature>
<dbReference type="PANTHER" id="PTHR23508">
    <property type="entry name" value="CARBOXYLIC ACID TRANSPORTER PROTEIN HOMOLOG"/>
    <property type="match status" value="1"/>
</dbReference>
<keyword evidence="7" id="KW-1185">Reference proteome</keyword>
<keyword evidence="3 5" id="KW-1133">Transmembrane helix</keyword>
<sequence>MLASFLAGAGALVGGITIGIVTPFMGHQRSLLFALAFFFISYMIVNYAPASPRLTSGTVFFVQLFIQVAFNILPYHITKCFHPEDRAILPVFGTMIGIFMAAFSFQAEVSIGEVMLKPDGSNTFGNVQFYLMMVASAILLLASIFGGLFVYPDASSISADTHNPVYNRNPDLPEAKLQGA</sequence>
<dbReference type="Proteomes" id="UP000070444">
    <property type="component" value="Unassembled WGS sequence"/>
</dbReference>
<feature type="transmembrane region" description="Helical" evidence="5">
    <location>
        <begin position="54"/>
        <end position="75"/>
    </location>
</feature>
<evidence type="ECO:0000256" key="3">
    <source>
        <dbReference type="ARBA" id="ARBA00022989"/>
    </source>
</evidence>
<reference evidence="6 7" key="1">
    <citation type="journal article" date="2015" name="Genome Biol. Evol.">
        <title>Phylogenomic analyses indicate that early fungi evolved digesting cell walls of algal ancestors of land plants.</title>
        <authorList>
            <person name="Chang Y."/>
            <person name="Wang S."/>
            <person name="Sekimoto S."/>
            <person name="Aerts A.L."/>
            <person name="Choi C."/>
            <person name="Clum A."/>
            <person name="LaButti K.M."/>
            <person name="Lindquist E.A."/>
            <person name="Yee Ngan C."/>
            <person name="Ohm R.A."/>
            <person name="Salamov A.A."/>
            <person name="Grigoriev I.V."/>
            <person name="Spatafora J.W."/>
            <person name="Berbee M.L."/>
        </authorList>
    </citation>
    <scope>NUCLEOTIDE SEQUENCE [LARGE SCALE GENOMIC DNA]</scope>
    <source>
        <strain evidence="6 7">NRRL 28638</strain>
    </source>
</reference>
<evidence type="ECO:0000313" key="6">
    <source>
        <dbReference type="EMBL" id="KXN72293.1"/>
    </source>
</evidence>
<evidence type="ECO:0000256" key="1">
    <source>
        <dbReference type="ARBA" id="ARBA00004141"/>
    </source>
</evidence>
<dbReference type="SUPFAM" id="SSF103473">
    <property type="entry name" value="MFS general substrate transporter"/>
    <property type="match status" value="1"/>
</dbReference>